<dbReference type="Proteomes" id="UP000502415">
    <property type="component" value="Chromosome"/>
</dbReference>
<organism evidence="3 4">
    <name type="scientific">Massilia forsythiae</name>
    <dbReference type="NCBI Taxonomy" id="2728020"/>
    <lineage>
        <taxon>Bacteria</taxon>
        <taxon>Pseudomonadati</taxon>
        <taxon>Pseudomonadota</taxon>
        <taxon>Betaproteobacteria</taxon>
        <taxon>Burkholderiales</taxon>
        <taxon>Oxalobacteraceae</taxon>
        <taxon>Telluria group</taxon>
        <taxon>Massilia</taxon>
    </lineage>
</organism>
<evidence type="ECO:0000313" key="3">
    <source>
        <dbReference type="EMBL" id="QJD99358.1"/>
    </source>
</evidence>
<dbReference type="InterPro" id="IPR002213">
    <property type="entry name" value="UDP_glucos_trans"/>
</dbReference>
<evidence type="ECO:0000313" key="4">
    <source>
        <dbReference type="Proteomes" id="UP000502415"/>
    </source>
</evidence>
<dbReference type="KEGG" id="mfy:HH212_04340"/>
<dbReference type="GO" id="GO:0008194">
    <property type="term" value="F:UDP-glycosyltransferase activity"/>
    <property type="evidence" value="ECO:0007669"/>
    <property type="project" value="InterPro"/>
</dbReference>
<dbReference type="Gene3D" id="3.40.50.2000">
    <property type="entry name" value="Glycogen Phosphorylase B"/>
    <property type="match status" value="2"/>
</dbReference>
<dbReference type="AlphaFoldDB" id="A0A7Z2VUE9"/>
<comment type="similarity">
    <text evidence="2">Belongs to the UDP-glycosyltransferase family.</text>
</comment>
<evidence type="ECO:0000256" key="1">
    <source>
        <dbReference type="ARBA" id="ARBA00022679"/>
    </source>
</evidence>
<dbReference type="RefSeq" id="WP_169434253.1">
    <property type="nucleotide sequence ID" value="NZ_CP051685.1"/>
</dbReference>
<evidence type="ECO:0000256" key="2">
    <source>
        <dbReference type="RuleBase" id="RU003718"/>
    </source>
</evidence>
<dbReference type="CDD" id="cd03784">
    <property type="entry name" value="GT1_Gtf-like"/>
    <property type="match status" value="1"/>
</dbReference>
<dbReference type="PANTHER" id="PTHR48050">
    <property type="entry name" value="STEROL 3-BETA-GLUCOSYLTRANSFERASE"/>
    <property type="match status" value="1"/>
</dbReference>
<dbReference type="Pfam" id="PF00201">
    <property type="entry name" value="UDPGT"/>
    <property type="match status" value="1"/>
</dbReference>
<dbReference type="EMBL" id="CP051685">
    <property type="protein sequence ID" value="QJD99358.1"/>
    <property type="molecule type" value="Genomic_DNA"/>
</dbReference>
<dbReference type="SUPFAM" id="SSF53756">
    <property type="entry name" value="UDP-Glycosyltransferase/glycogen phosphorylase"/>
    <property type="match status" value="1"/>
</dbReference>
<keyword evidence="4" id="KW-1185">Reference proteome</keyword>
<dbReference type="GO" id="GO:0017000">
    <property type="term" value="P:antibiotic biosynthetic process"/>
    <property type="evidence" value="ECO:0007669"/>
    <property type="project" value="UniProtKB-ARBA"/>
</dbReference>
<proteinExistence type="inferred from homology"/>
<dbReference type="InterPro" id="IPR035595">
    <property type="entry name" value="UDP_glycos_trans_CS"/>
</dbReference>
<dbReference type="PROSITE" id="PS00375">
    <property type="entry name" value="UDPGT"/>
    <property type="match status" value="1"/>
</dbReference>
<name>A0A7Z2VUE9_9BURK</name>
<sequence length="443" mass="46591">MAHFGVVAPAFLSHYTTLSALAGALVERGHRVTFLHRPDAAAYVRDGRLGFHAVGNDTHPPGSLDASLKLAAHPGSPLGLRRVIDDMAQSTTMLCETLPAALQALQIDAVLADQMEAAGGLVAEALGLPFVSVACALPVNREPGVPLPVMPFGYGTDERSLKMVEGSTRVYDWMMGPHRRAVEAQARRFGIPVRGMLHEFLSPLAQVSQTVAEFEFPRHQLPPQFHHVGPLRPLARNGATIAGTRTGALPEIDPDRPFVFASLGTMQGGRLALFERIARACRQAGVQLLLAHCGGLDARQEAVLLRTGATWVTDFAPQLAALERADAVISHAGWNTIMDAIATGTPMLALPIAFDHPGGAARVRYAGTGIQASARFTRAGTLAGHLRRLLDDPGYKQRLAPLAAAVARAGGTARAADIVESALGLAPPQRAMAAGTAAAGAPA</sequence>
<protein>
    <submittedName>
        <fullName evidence="3">Glycosyltransferase family 1 protein</fullName>
    </submittedName>
</protein>
<reference evidence="3 4" key="1">
    <citation type="submission" date="2020-04" db="EMBL/GenBank/DDBJ databases">
        <title>Genome sequencing of novel species.</title>
        <authorList>
            <person name="Heo J."/>
            <person name="Kim S.-J."/>
            <person name="Kim J.-S."/>
            <person name="Hong S.-B."/>
            <person name="Kwon S.-W."/>
        </authorList>
    </citation>
    <scope>NUCLEOTIDE SEQUENCE [LARGE SCALE GENOMIC DNA]</scope>
    <source>
        <strain evidence="3 4">GN2-R2</strain>
    </source>
</reference>
<keyword evidence="2" id="KW-0328">Glycosyltransferase</keyword>
<gene>
    <name evidence="3" type="ORF">HH212_04340</name>
</gene>
<dbReference type="PANTHER" id="PTHR48050:SF13">
    <property type="entry name" value="STEROL 3-BETA-GLUCOSYLTRANSFERASE UGT80A2"/>
    <property type="match status" value="1"/>
</dbReference>
<keyword evidence="1 2" id="KW-0808">Transferase</keyword>
<accession>A0A7Z2VUE9</accession>
<dbReference type="InterPro" id="IPR050426">
    <property type="entry name" value="Glycosyltransferase_28"/>
</dbReference>